<dbReference type="InterPro" id="IPR018247">
    <property type="entry name" value="EF_Hand_1_Ca_BS"/>
</dbReference>
<dbReference type="Gene3D" id="1.10.510.10">
    <property type="entry name" value="Transferase(Phosphotransferase) domain 1"/>
    <property type="match status" value="1"/>
</dbReference>
<reference evidence="13" key="1">
    <citation type="submission" date="2021-01" db="EMBL/GenBank/DDBJ databases">
        <authorList>
            <person name="Eckstrom K.M.E."/>
        </authorList>
    </citation>
    <scope>NUCLEOTIDE SEQUENCE</scope>
    <source>
        <strain evidence="13">UVCC 0001</strain>
    </source>
</reference>
<dbReference type="PROSITE" id="PS00018">
    <property type="entry name" value="EF_HAND_1"/>
    <property type="match status" value="3"/>
</dbReference>
<dbReference type="FunFam" id="3.30.200.20:FF:000042">
    <property type="entry name" value="Aurora kinase A"/>
    <property type="match status" value="1"/>
</dbReference>
<evidence type="ECO:0000256" key="4">
    <source>
        <dbReference type="ARBA" id="ARBA00022679"/>
    </source>
</evidence>
<dbReference type="InterPro" id="IPR050205">
    <property type="entry name" value="CDPK_Ser/Thr_kinases"/>
</dbReference>
<dbReference type="Gene3D" id="3.10.129.10">
    <property type="entry name" value="Hotdog Thioesterase"/>
    <property type="match status" value="1"/>
</dbReference>
<dbReference type="InterPro" id="IPR013114">
    <property type="entry name" value="FabA_FabZ"/>
</dbReference>
<dbReference type="Proteomes" id="UP001255856">
    <property type="component" value="Unassembled WGS sequence"/>
</dbReference>
<evidence type="ECO:0000259" key="12">
    <source>
        <dbReference type="PROSITE" id="PS50222"/>
    </source>
</evidence>
<dbReference type="GO" id="GO:0005524">
    <property type="term" value="F:ATP binding"/>
    <property type="evidence" value="ECO:0007669"/>
    <property type="project" value="UniProtKB-UniRule"/>
</dbReference>
<evidence type="ECO:0000256" key="6">
    <source>
        <dbReference type="ARBA" id="ARBA00022777"/>
    </source>
</evidence>
<dbReference type="SMART" id="SM00054">
    <property type="entry name" value="EFh"/>
    <property type="match status" value="4"/>
</dbReference>
<dbReference type="Gene3D" id="3.30.200.20">
    <property type="entry name" value="Phosphorylase Kinase, domain 1"/>
    <property type="match status" value="1"/>
</dbReference>
<dbReference type="InterPro" id="IPR000719">
    <property type="entry name" value="Prot_kinase_dom"/>
</dbReference>
<dbReference type="InterPro" id="IPR029069">
    <property type="entry name" value="HotDog_dom_sf"/>
</dbReference>
<dbReference type="FunFam" id="1.10.510.10:FF:000178">
    <property type="entry name" value="Calcium-dependent protein kinase 5"/>
    <property type="match status" value="1"/>
</dbReference>
<keyword evidence="8 10" id="KW-0067">ATP-binding</keyword>
<evidence type="ECO:0000256" key="10">
    <source>
        <dbReference type="PROSITE-ProRule" id="PRU10141"/>
    </source>
</evidence>
<name>A0AAD9MG35_PROWI</name>
<dbReference type="SUPFAM" id="SSF47473">
    <property type="entry name" value="EF-hand"/>
    <property type="match status" value="1"/>
</dbReference>
<evidence type="ECO:0000256" key="3">
    <source>
        <dbReference type="ARBA" id="ARBA00022527"/>
    </source>
</evidence>
<comment type="subcellular location">
    <subcellularLocation>
        <location evidence="1">Cytoplasm</location>
    </subcellularLocation>
</comment>
<dbReference type="InterPro" id="IPR011009">
    <property type="entry name" value="Kinase-like_dom_sf"/>
</dbReference>
<feature type="domain" description="EF-hand" evidence="12">
    <location>
        <begin position="387"/>
        <end position="421"/>
    </location>
</feature>
<keyword evidence="7" id="KW-0106">Calcium</keyword>
<evidence type="ECO:0000256" key="7">
    <source>
        <dbReference type="ARBA" id="ARBA00022837"/>
    </source>
</evidence>
<keyword evidence="9" id="KW-0456">Lyase</keyword>
<dbReference type="SUPFAM" id="SSF56112">
    <property type="entry name" value="Protein kinase-like (PK-like)"/>
    <property type="match status" value="1"/>
</dbReference>
<gene>
    <name evidence="13" type="ORF">QBZ16_001325</name>
</gene>
<evidence type="ECO:0000256" key="5">
    <source>
        <dbReference type="ARBA" id="ARBA00022741"/>
    </source>
</evidence>
<dbReference type="EMBL" id="JASFZW010000012">
    <property type="protein sequence ID" value="KAK2075989.1"/>
    <property type="molecule type" value="Genomic_DNA"/>
</dbReference>
<dbReference type="PROSITE" id="PS50011">
    <property type="entry name" value="PROTEIN_KINASE_DOM"/>
    <property type="match status" value="1"/>
</dbReference>
<dbReference type="GO" id="GO:0004674">
    <property type="term" value="F:protein serine/threonine kinase activity"/>
    <property type="evidence" value="ECO:0007669"/>
    <property type="project" value="UniProtKB-KW"/>
</dbReference>
<evidence type="ECO:0000256" key="2">
    <source>
        <dbReference type="ARBA" id="ARBA00022490"/>
    </source>
</evidence>
<feature type="domain" description="EF-hand" evidence="12">
    <location>
        <begin position="422"/>
        <end position="457"/>
    </location>
</feature>
<dbReference type="AlphaFoldDB" id="A0AAD9MG35"/>
<evidence type="ECO:0000256" key="9">
    <source>
        <dbReference type="ARBA" id="ARBA00023239"/>
    </source>
</evidence>
<sequence length="623" mass="69149">MPPKAVPLDIGTDYELGRVLGRGQFGVTRVAVRRADGARFACKSIAKRKLRTPEDEGDVRREVEIMHHLKGHAHVTYLAATYEDRVDVHIVMDLCTGGELFDRITARGYYSEADAAAAVRSIVGVVAYCHSLHVMHRDLKPENFLLASAAPDAPLKCTDFGLSTFFKPGERFRDLVGSAYYMAPEVLRRSYGPEADLWSCGVILYILLSGMPPFYGGSEREIFDRILAGHVDFETAPWPSISPEAKDCVARLLQREPRRRAKAADILRHPWLREHGVASDRRLDDAIINRLGTFATHNKLKREAMRVIATGMPAEEIAGLKAVFESVDADGSGTITAEELRDALRSKGAVLRPEDLQTLVQLIDTDATGTIDYDEFLAATLSQHQLMREDHMLRAFRHFDADDSGTISREELKLALGRGGLASEAEIDAILEEVDKDKSGTIDYAEFCDMMSRSHESALKARRVALKSSEAPSVPIEKSGPSMKPLKDIQEIMDILPHRYPFLLVDRVLEWVPGKYAVGYKCVTINDNFFPGHFPSVLQVEALAQLGGIVMIDPEDKAAQNNFFFGGVDGVRWKKPVVPGDVLMMRVDVVKFNKRHGICRVDAKAYVGGDVVCQGELTLVMVK</sequence>
<dbReference type="Pfam" id="PF13499">
    <property type="entry name" value="EF-hand_7"/>
    <property type="match status" value="2"/>
</dbReference>
<dbReference type="InterPro" id="IPR011992">
    <property type="entry name" value="EF-hand-dom_pair"/>
</dbReference>
<dbReference type="Pfam" id="PF00069">
    <property type="entry name" value="Pkinase"/>
    <property type="match status" value="1"/>
</dbReference>
<dbReference type="FunFam" id="1.10.238.10:FF:000001">
    <property type="entry name" value="Calmodulin 1"/>
    <property type="match status" value="1"/>
</dbReference>
<keyword evidence="2" id="KW-0963">Cytoplasm</keyword>
<dbReference type="InterPro" id="IPR002048">
    <property type="entry name" value="EF_hand_dom"/>
</dbReference>
<dbReference type="PANTHER" id="PTHR24349">
    <property type="entry name" value="SERINE/THREONINE-PROTEIN KINASE"/>
    <property type="match status" value="1"/>
</dbReference>
<accession>A0AAD9MG35</accession>
<dbReference type="NCBIfam" id="NF000582">
    <property type="entry name" value="PRK00006.1"/>
    <property type="match status" value="1"/>
</dbReference>
<dbReference type="FunFam" id="3.10.129.10:FF:000001">
    <property type="entry name" value="3-hydroxyacyl-[acyl-carrier-protein] dehydratase FabZ"/>
    <property type="match status" value="1"/>
</dbReference>
<organism evidence="13 14">
    <name type="scientific">Prototheca wickerhamii</name>
    <dbReference type="NCBI Taxonomy" id="3111"/>
    <lineage>
        <taxon>Eukaryota</taxon>
        <taxon>Viridiplantae</taxon>
        <taxon>Chlorophyta</taxon>
        <taxon>core chlorophytes</taxon>
        <taxon>Trebouxiophyceae</taxon>
        <taxon>Chlorellales</taxon>
        <taxon>Chlorellaceae</taxon>
        <taxon>Prototheca</taxon>
    </lineage>
</organism>
<protein>
    <recommendedName>
        <fullName evidence="15">3-hydroxyacyl-[acyl-carrier-protein] dehydratase FabZ</fullName>
    </recommendedName>
</protein>
<evidence type="ECO:0000313" key="13">
    <source>
        <dbReference type="EMBL" id="KAK2075989.1"/>
    </source>
</evidence>
<dbReference type="GO" id="GO:0005509">
    <property type="term" value="F:calcium ion binding"/>
    <property type="evidence" value="ECO:0007669"/>
    <property type="project" value="InterPro"/>
</dbReference>
<evidence type="ECO:0000313" key="14">
    <source>
        <dbReference type="Proteomes" id="UP001255856"/>
    </source>
</evidence>
<feature type="domain" description="Protein kinase" evidence="11">
    <location>
        <begin position="14"/>
        <end position="272"/>
    </location>
</feature>
<dbReference type="CDD" id="cd05117">
    <property type="entry name" value="STKc_CAMK"/>
    <property type="match status" value="1"/>
</dbReference>
<evidence type="ECO:0000256" key="8">
    <source>
        <dbReference type="ARBA" id="ARBA00022840"/>
    </source>
</evidence>
<dbReference type="PROSITE" id="PS50222">
    <property type="entry name" value="EF_HAND_2"/>
    <property type="match status" value="4"/>
</dbReference>
<keyword evidence="6" id="KW-0418">Kinase</keyword>
<evidence type="ECO:0000256" key="1">
    <source>
        <dbReference type="ARBA" id="ARBA00004496"/>
    </source>
</evidence>
<feature type="domain" description="EF-hand" evidence="12">
    <location>
        <begin position="315"/>
        <end position="350"/>
    </location>
</feature>
<dbReference type="InterPro" id="IPR008271">
    <property type="entry name" value="Ser/Thr_kinase_AS"/>
</dbReference>
<dbReference type="GO" id="GO:0005737">
    <property type="term" value="C:cytoplasm"/>
    <property type="evidence" value="ECO:0007669"/>
    <property type="project" value="UniProtKB-SubCell"/>
</dbReference>
<keyword evidence="14" id="KW-1185">Reference proteome</keyword>
<dbReference type="SUPFAM" id="SSF54637">
    <property type="entry name" value="Thioesterase/thiol ester dehydrase-isomerase"/>
    <property type="match status" value="1"/>
</dbReference>
<keyword evidence="5 10" id="KW-0547">Nucleotide-binding</keyword>
<dbReference type="SMART" id="SM00220">
    <property type="entry name" value="S_TKc"/>
    <property type="match status" value="1"/>
</dbReference>
<proteinExistence type="predicted"/>
<evidence type="ECO:0000259" key="11">
    <source>
        <dbReference type="PROSITE" id="PS50011"/>
    </source>
</evidence>
<feature type="domain" description="EF-hand" evidence="12">
    <location>
        <begin position="351"/>
        <end position="386"/>
    </location>
</feature>
<dbReference type="GO" id="GO:0016829">
    <property type="term" value="F:lyase activity"/>
    <property type="evidence" value="ECO:0007669"/>
    <property type="project" value="UniProtKB-KW"/>
</dbReference>
<evidence type="ECO:0008006" key="15">
    <source>
        <dbReference type="Google" id="ProtNLM"/>
    </source>
</evidence>
<feature type="binding site" evidence="10">
    <location>
        <position position="47"/>
    </location>
    <ligand>
        <name>ATP</name>
        <dbReference type="ChEBI" id="CHEBI:30616"/>
    </ligand>
</feature>
<dbReference type="InterPro" id="IPR017441">
    <property type="entry name" value="Protein_kinase_ATP_BS"/>
</dbReference>
<keyword evidence="4" id="KW-0808">Transferase</keyword>
<keyword evidence="3" id="KW-0723">Serine/threonine-protein kinase</keyword>
<dbReference type="PROSITE" id="PS00108">
    <property type="entry name" value="PROTEIN_KINASE_ST"/>
    <property type="match status" value="1"/>
</dbReference>
<dbReference type="CDD" id="cd01288">
    <property type="entry name" value="FabZ"/>
    <property type="match status" value="1"/>
</dbReference>
<dbReference type="PROSITE" id="PS00107">
    <property type="entry name" value="PROTEIN_KINASE_ATP"/>
    <property type="match status" value="1"/>
</dbReference>
<comment type="caution">
    <text evidence="13">The sequence shown here is derived from an EMBL/GenBank/DDBJ whole genome shotgun (WGS) entry which is preliminary data.</text>
</comment>
<dbReference type="Pfam" id="PF07977">
    <property type="entry name" value="FabA"/>
    <property type="match status" value="1"/>
</dbReference>
<dbReference type="Gene3D" id="1.10.238.10">
    <property type="entry name" value="EF-hand"/>
    <property type="match status" value="1"/>
</dbReference>